<dbReference type="GO" id="GO:0009279">
    <property type="term" value="C:cell outer membrane"/>
    <property type="evidence" value="ECO:0007669"/>
    <property type="project" value="UniProtKB-SubCell"/>
</dbReference>
<evidence type="ECO:0000256" key="5">
    <source>
        <dbReference type="ARBA" id="ARBA00023237"/>
    </source>
</evidence>
<evidence type="ECO:0000313" key="7">
    <source>
        <dbReference type="EMBL" id="ASJ70868.1"/>
    </source>
</evidence>
<keyword evidence="5" id="KW-0998">Cell outer membrane</keyword>
<evidence type="ECO:0000256" key="2">
    <source>
        <dbReference type="ARBA" id="ARBA00005722"/>
    </source>
</evidence>
<dbReference type="InterPro" id="IPR010583">
    <property type="entry name" value="MipA"/>
</dbReference>
<proteinExistence type="inferred from homology"/>
<comment type="similarity">
    <text evidence="2">Belongs to the MipA/OmpV family.</text>
</comment>
<organism evidence="7 8">
    <name type="scientific">Granulosicoccus antarcticus IMCC3135</name>
    <dbReference type="NCBI Taxonomy" id="1192854"/>
    <lineage>
        <taxon>Bacteria</taxon>
        <taxon>Pseudomonadati</taxon>
        <taxon>Pseudomonadota</taxon>
        <taxon>Gammaproteobacteria</taxon>
        <taxon>Chromatiales</taxon>
        <taxon>Granulosicoccaceae</taxon>
        <taxon>Granulosicoccus</taxon>
    </lineage>
</organism>
<evidence type="ECO:0000256" key="3">
    <source>
        <dbReference type="ARBA" id="ARBA00022729"/>
    </source>
</evidence>
<name>A0A2Z2NM64_9GAMM</name>
<comment type="subcellular location">
    <subcellularLocation>
        <location evidence="1">Cell outer membrane</location>
    </subcellularLocation>
</comment>
<keyword evidence="3 6" id="KW-0732">Signal</keyword>
<dbReference type="EMBL" id="CP018632">
    <property type="protein sequence ID" value="ASJ70868.1"/>
    <property type="molecule type" value="Genomic_DNA"/>
</dbReference>
<keyword evidence="4" id="KW-0472">Membrane</keyword>
<protein>
    <submittedName>
        <fullName evidence="7">Uncharacterized protein</fullName>
    </submittedName>
</protein>
<gene>
    <name evidence="7" type="ORF">IMCC3135_03775</name>
</gene>
<evidence type="ECO:0000256" key="6">
    <source>
        <dbReference type="SAM" id="SignalP"/>
    </source>
</evidence>
<evidence type="ECO:0000313" key="8">
    <source>
        <dbReference type="Proteomes" id="UP000250079"/>
    </source>
</evidence>
<evidence type="ECO:0000256" key="1">
    <source>
        <dbReference type="ARBA" id="ARBA00004442"/>
    </source>
</evidence>
<reference evidence="7 8" key="1">
    <citation type="submission" date="2016-12" db="EMBL/GenBank/DDBJ databases">
        <authorList>
            <person name="Song W.-J."/>
            <person name="Kurnit D.M."/>
        </authorList>
    </citation>
    <scope>NUCLEOTIDE SEQUENCE [LARGE SCALE GENOMIC DNA]</scope>
    <source>
        <strain evidence="7 8">IMCC3135</strain>
    </source>
</reference>
<dbReference type="AlphaFoldDB" id="A0A2Z2NM64"/>
<dbReference type="Proteomes" id="UP000250079">
    <property type="component" value="Chromosome"/>
</dbReference>
<dbReference type="Pfam" id="PF06629">
    <property type="entry name" value="MipA"/>
    <property type="match status" value="1"/>
</dbReference>
<feature type="chain" id="PRO_5016448431" evidence="6">
    <location>
        <begin position="31"/>
        <end position="268"/>
    </location>
</feature>
<dbReference type="RefSeq" id="WP_088916365.1">
    <property type="nucleotide sequence ID" value="NZ_CP018632.1"/>
</dbReference>
<evidence type="ECO:0000256" key="4">
    <source>
        <dbReference type="ARBA" id="ARBA00023136"/>
    </source>
</evidence>
<sequence length="268" mass="28776">MQPRAHISTYCRILTTLTLSLLALAGNAAAHEIGVGVYMKPEYQGADKYQPVVLPSAKTLLGPVGLTLRGVELQMDLVPSPKLNTGFVVRYDEGRSADISDKNVRLMEPIDDALEVGLFLQSGIPVNMLGIDDPALIIASLDITDTFGAGHDGTLLSISIGLLREFSSKTTAIGQLQLAYADSEYNSAYFGVNESDSNLSSLAEFEADKGLKDIGLALTIIQEFDGPWSGGLTVSVKHFSDELADSPVISLRGAEEQWTGGLFTNYQF</sequence>
<feature type="signal peptide" evidence="6">
    <location>
        <begin position="1"/>
        <end position="30"/>
    </location>
</feature>
<keyword evidence="8" id="KW-1185">Reference proteome</keyword>
<dbReference type="PANTHER" id="PTHR38776:SF1">
    <property type="entry name" value="MLTA-INTERACTING PROTEIN-RELATED"/>
    <property type="match status" value="1"/>
</dbReference>
<dbReference type="KEGG" id="gai:IMCC3135_03775"/>
<accession>A0A2Z2NM64</accession>
<dbReference type="OrthoDB" id="5951177at2"/>
<dbReference type="PANTHER" id="PTHR38776">
    <property type="entry name" value="MLTA-INTERACTING PROTEIN-RELATED"/>
    <property type="match status" value="1"/>
</dbReference>